<dbReference type="Proteomes" id="UP000799423">
    <property type="component" value="Unassembled WGS sequence"/>
</dbReference>
<proteinExistence type="predicted"/>
<dbReference type="AlphaFoldDB" id="A0A6A7BE58"/>
<feature type="compositionally biased region" description="Low complexity" evidence="1">
    <location>
        <begin position="196"/>
        <end position="210"/>
    </location>
</feature>
<accession>A0A6A7BE58</accession>
<feature type="transmembrane region" description="Helical" evidence="2">
    <location>
        <begin position="34"/>
        <end position="52"/>
    </location>
</feature>
<feature type="region of interest" description="Disordered" evidence="1">
    <location>
        <begin position="302"/>
        <end position="368"/>
    </location>
</feature>
<feature type="region of interest" description="Disordered" evidence="1">
    <location>
        <begin position="114"/>
        <end position="267"/>
    </location>
</feature>
<evidence type="ECO:0000256" key="2">
    <source>
        <dbReference type="SAM" id="Phobius"/>
    </source>
</evidence>
<reference evidence="3" key="1">
    <citation type="submission" date="2020-01" db="EMBL/GenBank/DDBJ databases">
        <authorList>
            <consortium name="DOE Joint Genome Institute"/>
            <person name="Haridas S."/>
            <person name="Albert R."/>
            <person name="Binder M."/>
            <person name="Bloem J."/>
            <person name="Labutti K."/>
            <person name="Salamov A."/>
            <person name="Andreopoulos B."/>
            <person name="Baker S.E."/>
            <person name="Barry K."/>
            <person name="Bills G."/>
            <person name="Bluhm B.H."/>
            <person name="Cannon C."/>
            <person name="Castanera R."/>
            <person name="Culley D.E."/>
            <person name="Daum C."/>
            <person name="Ezra D."/>
            <person name="Gonzalez J.B."/>
            <person name="Henrissat B."/>
            <person name="Kuo A."/>
            <person name="Liang C."/>
            <person name="Lipzen A."/>
            <person name="Lutzoni F."/>
            <person name="Magnuson J."/>
            <person name="Mondo S."/>
            <person name="Nolan M."/>
            <person name="Ohm R."/>
            <person name="Pangilinan J."/>
            <person name="Park H.-J."/>
            <person name="Ramirez L."/>
            <person name="Alfaro M."/>
            <person name="Sun H."/>
            <person name="Tritt A."/>
            <person name="Yoshinaga Y."/>
            <person name="Zwiers L.-H."/>
            <person name="Turgeon B.G."/>
            <person name="Goodwin S.B."/>
            <person name="Spatafora J.W."/>
            <person name="Crous P.W."/>
            <person name="Grigoriev I.V."/>
        </authorList>
    </citation>
    <scope>NUCLEOTIDE SEQUENCE</scope>
    <source>
        <strain evidence="3">IPT5</strain>
    </source>
</reference>
<feature type="compositionally biased region" description="Basic and acidic residues" evidence="1">
    <location>
        <begin position="137"/>
        <end position="151"/>
    </location>
</feature>
<name>A0A6A7BE58_9PLEO</name>
<feature type="compositionally biased region" description="Low complexity" evidence="1">
    <location>
        <begin position="318"/>
        <end position="342"/>
    </location>
</feature>
<feature type="region of interest" description="Disordered" evidence="1">
    <location>
        <begin position="410"/>
        <end position="429"/>
    </location>
</feature>
<feature type="compositionally biased region" description="Low complexity" evidence="1">
    <location>
        <begin position="244"/>
        <end position="260"/>
    </location>
</feature>
<keyword evidence="2" id="KW-0472">Membrane</keyword>
<dbReference type="EMBL" id="MU006294">
    <property type="protein sequence ID" value="KAF2853680.1"/>
    <property type="molecule type" value="Genomic_DNA"/>
</dbReference>
<organism evidence="3 4">
    <name type="scientific">Plenodomus tracheiphilus IPT5</name>
    <dbReference type="NCBI Taxonomy" id="1408161"/>
    <lineage>
        <taxon>Eukaryota</taxon>
        <taxon>Fungi</taxon>
        <taxon>Dikarya</taxon>
        <taxon>Ascomycota</taxon>
        <taxon>Pezizomycotina</taxon>
        <taxon>Dothideomycetes</taxon>
        <taxon>Pleosporomycetidae</taxon>
        <taxon>Pleosporales</taxon>
        <taxon>Pleosporineae</taxon>
        <taxon>Leptosphaeriaceae</taxon>
        <taxon>Plenodomus</taxon>
    </lineage>
</organism>
<keyword evidence="4" id="KW-1185">Reference proteome</keyword>
<feature type="compositionally biased region" description="Basic and acidic residues" evidence="1">
    <location>
        <begin position="162"/>
        <end position="171"/>
    </location>
</feature>
<protein>
    <submittedName>
        <fullName evidence="3">Uncharacterized protein</fullName>
    </submittedName>
</protein>
<sequence>MPASLTMDPTTTTAPEPPIQSPHHHLKHMDRDSAVALAVLLILILTAIAYYTRSHVKVKRQIDLEKQQAAERRASLRGSVASYTWYKGDDTINENNIPSSISKKDTIFKIKGVKCSGSSSSGGSGSGSTLFSLPNHPENRGRTISRAERKDRKPRRHWFSSSKEKSQDEHSWPQSIHNHPDYMFGTCTHNPPHPIPASSRSPSPCSHSQSQYKSYTHNHNHPSPQPRDQTPRHYSANHPHSHHPSLSSHPPSPTPTHNNNYIPPLTPTQATRTWWREVARHGSTTAASARLSTLETIPEPEMAFYTPHNPPPPPSWALGGRSSSSSSSLVGGRSRQSSGSRLYDWTRPGSVVRRDEGGDGEGDGDGAREVMDGYVAGGFGSVGWDVQSVRTFRDSRSEACDPKACEAVGGESARVQRTDWAAKTEQGGL</sequence>
<evidence type="ECO:0000313" key="4">
    <source>
        <dbReference type="Proteomes" id="UP000799423"/>
    </source>
</evidence>
<gene>
    <name evidence="3" type="ORF">T440DRAFT_545839</name>
</gene>
<dbReference type="OrthoDB" id="3799937at2759"/>
<keyword evidence="2" id="KW-0812">Transmembrane</keyword>
<evidence type="ECO:0000256" key="1">
    <source>
        <dbReference type="SAM" id="MobiDB-lite"/>
    </source>
</evidence>
<evidence type="ECO:0000313" key="3">
    <source>
        <dbReference type="EMBL" id="KAF2853680.1"/>
    </source>
</evidence>
<keyword evidence="2" id="KW-1133">Transmembrane helix</keyword>
<feature type="region of interest" description="Disordered" evidence="1">
    <location>
        <begin position="1"/>
        <end position="27"/>
    </location>
</feature>